<dbReference type="InterPro" id="IPR020904">
    <property type="entry name" value="Sc_DH/Rdtase_CS"/>
</dbReference>
<dbReference type="CDD" id="cd05233">
    <property type="entry name" value="SDR_c"/>
    <property type="match status" value="1"/>
</dbReference>
<dbReference type="PANTHER" id="PTHR44196:SF1">
    <property type="entry name" value="DEHYDROGENASE_REDUCTASE SDR FAMILY MEMBER 7B"/>
    <property type="match status" value="1"/>
</dbReference>
<gene>
    <name evidence="6" type="ORF">J8N05_24915</name>
</gene>
<keyword evidence="2" id="KW-0560">Oxidoreductase</keyword>
<organism evidence="6 7">
    <name type="scientific">Streptomyces liliiviolaceus</name>
    <dbReference type="NCBI Taxonomy" id="2823109"/>
    <lineage>
        <taxon>Bacteria</taxon>
        <taxon>Bacillati</taxon>
        <taxon>Actinomycetota</taxon>
        <taxon>Actinomycetes</taxon>
        <taxon>Kitasatosporales</taxon>
        <taxon>Streptomycetaceae</taxon>
        <taxon>Streptomyces</taxon>
    </lineage>
</organism>
<feature type="region of interest" description="Disordered" evidence="4">
    <location>
        <begin position="278"/>
        <end position="307"/>
    </location>
</feature>
<comment type="similarity">
    <text evidence="1 3">Belongs to the short-chain dehydrogenases/reductases (SDR) family.</text>
</comment>
<reference evidence="6 7" key="1">
    <citation type="submission" date="2021-04" db="EMBL/GenBank/DDBJ databases">
        <authorList>
            <person name="Tang X."/>
            <person name="Zhou X."/>
            <person name="Chen X."/>
            <person name="Cernava T."/>
            <person name="Zhang C."/>
        </authorList>
    </citation>
    <scope>NUCLEOTIDE SEQUENCE [LARGE SCALE GENOMIC DNA]</scope>
    <source>
        <strain evidence="6 7">BH-SS-21</strain>
    </source>
</reference>
<sequence length="307" mass="31758">MKHDPLRGRTVVVTGAARGLGAALARDLAHRGAHLALLGHEKPALEALAAELPTPAAGWEVDITDDAGMADAARGVRATLGKPSVVIANAGIAEGGPLAESDAASWRRVIDVNLTGSAITARAFLPDLVDTAGYYLQVASLASIGASPMMSAYCASKAGVEAFAHSLRAEVAHQGVAVGIAYLNWTDTDMIRDADRHAVLRELRGHMPRPARRVYPAEHVAARLARAVERRRTAVYVPGWLLAAQLGRVALPPIVLRVSRRALPRLAAREPFLPTGLLGAGGRADGPGSPGSPGGIGSPGSGRSPVG</sequence>
<proteinExistence type="inferred from homology"/>
<evidence type="ECO:0000259" key="5">
    <source>
        <dbReference type="SMART" id="SM00822"/>
    </source>
</evidence>
<dbReference type="PRINTS" id="PR00080">
    <property type="entry name" value="SDRFAMILY"/>
</dbReference>
<dbReference type="Proteomes" id="UP000677413">
    <property type="component" value="Unassembled WGS sequence"/>
</dbReference>
<dbReference type="PRINTS" id="PR00081">
    <property type="entry name" value="GDHRDH"/>
</dbReference>
<dbReference type="AlphaFoldDB" id="A0A941B928"/>
<dbReference type="NCBIfam" id="NF004526">
    <property type="entry name" value="PRK05872.1"/>
    <property type="match status" value="1"/>
</dbReference>
<accession>A0A941B928</accession>
<dbReference type="EMBL" id="JAGPYQ010000001">
    <property type="protein sequence ID" value="MBQ0851412.1"/>
    <property type="molecule type" value="Genomic_DNA"/>
</dbReference>
<dbReference type="GO" id="GO:0016491">
    <property type="term" value="F:oxidoreductase activity"/>
    <property type="evidence" value="ECO:0007669"/>
    <property type="project" value="UniProtKB-KW"/>
</dbReference>
<evidence type="ECO:0000256" key="3">
    <source>
        <dbReference type="RuleBase" id="RU000363"/>
    </source>
</evidence>
<evidence type="ECO:0000256" key="4">
    <source>
        <dbReference type="SAM" id="MobiDB-lite"/>
    </source>
</evidence>
<dbReference type="InterPro" id="IPR057326">
    <property type="entry name" value="KR_dom"/>
</dbReference>
<dbReference type="PANTHER" id="PTHR44196">
    <property type="entry name" value="DEHYDROGENASE/REDUCTASE SDR FAMILY MEMBER 7B"/>
    <property type="match status" value="1"/>
</dbReference>
<dbReference type="Gene3D" id="3.40.50.720">
    <property type="entry name" value="NAD(P)-binding Rossmann-like Domain"/>
    <property type="match status" value="1"/>
</dbReference>
<dbReference type="Pfam" id="PF00106">
    <property type="entry name" value="adh_short"/>
    <property type="match status" value="1"/>
</dbReference>
<dbReference type="GO" id="GO:0016020">
    <property type="term" value="C:membrane"/>
    <property type="evidence" value="ECO:0007669"/>
    <property type="project" value="TreeGrafter"/>
</dbReference>
<keyword evidence="7" id="KW-1185">Reference proteome</keyword>
<dbReference type="PROSITE" id="PS00061">
    <property type="entry name" value="ADH_SHORT"/>
    <property type="match status" value="1"/>
</dbReference>
<comment type="caution">
    <text evidence="6">The sequence shown here is derived from an EMBL/GenBank/DDBJ whole genome shotgun (WGS) entry which is preliminary data.</text>
</comment>
<dbReference type="RefSeq" id="WP_210886175.1">
    <property type="nucleotide sequence ID" value="NZ_JAGPYQ010000001.1"/>
</dbReference>
<protein>
    <submittedName>
        <fullName evidence="6">SDR family oxidoreductase</fullName>
    </submittedName>
</protein>
<name>A0A941B928_9ACTN</name>
<feature type="domain" description="Ketoreductase" evidence="5">
    <location>
        <begin position="9"/>
        <end position="188"/>
    </location>
</feature>
<dbReference type="SMART" id="SM00822">
    <property type="entry name" value="PKS_KR"/>
    <property type="match status" value="1"/>
</dbReference>
<dbReference type="InterPro" id="IPR036291">
    <property type="entry name" value="NAD(P)-bd_dom_sf"/>
</dbReference>
<evidence type="ECO:0000313" key="6">
    <source>
        <dbReference type="EMBL" id="MBQ0851412.1"/>
    </source>
</evidence>
<evidence type="ECO:0000313" key="7">
    <source>
        <dbReference type="Proteomes" id="UP000677413"/>
    </source>
</evidence>
<feature type="compositionally biased region" description="Gly residues" evidence="4">
    <location>
        <begin position="278"/>
        <end position="300"/>
    </location>
</feature>
<evidence type="ECO:0000256" key="1">
    <source>
        <dbReference type="ARBA" id="ARBA00006484"/>
    </source>
</evidence>
<dbReference type="SUPFAM" id="SSF51735">
    <property type="entry name" value="NAD(P)-binding Rossmann-fold domains"/>
    <property type="match status" value="1"/>
</dbReference>
<evidence type="ECO:0000256" key="2">
    <source>
        <dbReference type="ARBA" id="ARBA00023002"/>
    </source>
</evidence>
<dbReference type="InterPro" id="IPR002347">
    <property type="entry name" value="SDR_fam"/>
</dbReference>